<evidence type="ECO:0000313" key="1">
    <source>
        <dbReference type="EMBL" id="RMN17145.1"/>
    </source>
</evidence>
<sequence length="355" mass="38371">MSKGILLEEYLKGGPETLSDSQLDMQLTGEFLGTPISSLAAAPEDLARSQTGVSQKTEQAIHEVFAQIESAQENAEAVDQAVKTASHGVKVLAPLLNAITRWVDPKSDPAAVEVIMGKVLGRVRRDSLVVAAAYGLSPADTPPWLTSQISGQIMELLVTAIDRNNGLVIESSDTSYLAPMLNLALEANGLANSSYGAPSTPSLQLINALTLASAEVMSEYHVFSYFHENPAEIAQIISDFLFERVIETTLDAMTERFNLNDNERAYFGTSLLRGAGRILADAWSKSASLALDHLKELPKDVRRNAVVSGYPLDTVFLEFEKAYQGLEISSVSAIRSLSPHRETPKKGASHAQRMG</sequence>
<protein>
    <submittedName>
        <fullName evidence="1">Uncharacterized protein</fullName>
    </submittedName>
</protein>
<dbReference type="EMBL" id="RBOW01001017">
    <property type="protein sequence ID" value="RMN17145.1"/>
    <property type="molecule type" value="Genomic_DNA"/>
</dbReference>
<proteinExistence type="predicted"/>
<reference evidence="1 2" key="1">
    <citation type="submission" date="2018-08" db="EMBL/GenBank/DDBJ databases">
        <title>Recombination of ecologically and evolutionarily significant loci maintains genetic cohesion in the Pseudomonas syringae species complex.</title>
        <authorList>
            <person name="Dillon M."/>
            <person name="Thakur S."/>
            <person name="Almeida R.N.D."/>
            <person name="Weir B.S."/>
            <person name="Guttman D.S."/>
        </authorList>
    </citation>
    <scope>NUCLEOTIDE SEQUENCE [LARGE SCALE GENOMIC DNA]</scope>
    <source>
        <strain evidence="1 2">ICMP 2821</strain>
    </source>
</reference>
<comment type="caution">
    <text evidence="1">The sequence shown here is derived from an EMBL/GenBank/DDBJ whole genome shotgun (WGS) entry which is preliminary data.</text>
</comment>
<dbReference type="Proteomes" id="UP000281372">
    <property type="component" value="Unassembled WGS sequence"/>
</dbReference>
<organism evidence="1 2">
    <name type="scientific">Pseudomonas cannabina</name>
    <dbReference type="NCBI Taxonomy" id="86840"/>
    <lineage>
        <taxon>Bacteria</taxon>
        <taxon>Pseudomonadati</taxon>
        <taxon>Pseudomonadota</taxon>
        <taxon>Gammaproteobacteria</taxon>
        <taxon>Pseudomonadales</taxon>
        <taxon>Pseudomonadaceae</taxon>
        <taxon>Pseudomonas</taxon>
    </lineage>
</organism>
<dbReference type="AlphaFoldDB" id="A0A3M3K479"/>
<dbReference type="RefSeq" id="WP_122378165.1">
    <property type="nucleotide sequence ID" value="NZ_RBOW01001017.1"/>
</dbReference>
<evidence type="ECO:0000313" key="2">
    <source>
        <dbReference type="Proteomes" id="UP000281372"/>
    </source>
</evidence>
<accession>A0A3M3K479</accession>
<gene>
    <name evidence="1" type="ORF">ALQ64_03129</name>
</gene>
<name>A0A3M3K479_PSECA</name>